<keyword evidence="2" id="KW-1185">Reference proteome</keyword>
<dbReference type="EMBL" id="MU151055">
    <property type="protein sequence ID" value="KAF9454318.1"/>
    <property type="molecule type" value="Genomic_DNA"/>
</dbReference>
<dbReference type="OrthoDB" id="2850673at2759"/>
<dbReference type="PANTHER" id="PTHR38926:SF5">
    <property type="entry name" value="F-BOX AND LEUCINE-RICH REPEAT PROTEIN 6"/>
    <property type="match status" value="1"/>
</dbReference>
<proteinExistence type="predicted"/>
<reference evidence="1" key="1">
    <citation type="submission" date="2020-11" db="EMBL/GenBank/DDBJ databases">
        <authorList>
            <consortium name="DOE Joint Genome Institute"/>
            <person name="Ahrendt S."/>
            <person name="Riley R."/>
            <person name="Andreopoulos W."/>
            <person name="Labutti K."/>
            <person name="Pangilinan J."/>
            <person name="Ruiz-Duenas F.J."/>
            <person name="Barrasa J.M."/>
            <person name="Sanchez-Garcia M."/>
            <person name="Camarero S."/>
            <person name="Miyauchi S."/>
            <person name="Serrano A."/>
            <person name="Linde D."/>
            <person name="Babiker R."/>
            <person name="Drula E."/>
            <person name="Ayuso-Fernandez I."/>
            <person name="Pacheco R."/>
            <person name="Padilla G."/>
            <person name="Ferreira P."/>
            <person name="Barriuso J."/>
            <person name="Kellner H."/>
            <person name="Castanera R."/>
            <person name="Alfaro M."/>
            <person name="Ramirez L."/>
            <person name="Pisabarro A.G."/>
            <person name="Kuo A."/>
            <person name="Tritt A."/>
            <person name="Lipzen A."/>
            <person name="He G."/>
            <person name="Yan M."/>
            <person name="Ng V."/>
            <person name="Cullen D."/>
            <person name="Martin F."/>
            <person name="Rosso M.-N."/>
            <person name="Henrissat B."/>
            <person name="Hibbett D."/>
            <person name="Martinez A.T."/>
            <person name="Grigoriev I.V."/>
        </authorList>
    </citation>
    <scope>NUCLEOTIDE SEQUENCE</scope>
    <source>
        <strain evidence="1">MF-IS2</strain>
    </source>
</reference>
<dbReference type="InterPro" id="IPR032675">
    <property type="entry name" value="LRR_dom_sf"/>
</dbReference>
<dbReference type="Proteomes" id="UP000807342">
    <property type="component" value="Unassembled WGS sequence"/>
</dbReference>
<comment type="caution">
    <text evidence="1">The sequence shown here is derived from an EMBL/GenBank/DDBJ whole genome shotgun (WGS) entry which is preliminary data.</text>
</comment>
<accession>A0A9P5XP15</accession>
<evidence type="ECO:0000313" key="2">
    <source>
        <dbReference type="Proteomes" id="UP000807342"/>
    </source>
</evidence>
<evidence type="ECO:0008006" key="3">
    <source>
        <dbReference type="Google" id="ProtNLM"/>
    </source>
</evidence>
<sequence length="637" mass="71224">MEPSMNPVPPALSPSNLLDPQPVAIPQASVPHDLGGDIPADGHHEIQHVACLEDDHNTEKIFTGDQKVEQSPICVIPPEVLGAIFIRVRDACLFTYYRFDWLCITEVCRHWRLVALDCPELWTGICFESLEFASKMLERSKTAGLTLNTLISSSPISKSILEKSMAHLSHIRALDITCHVWNIIQDSVLGPLCSPSPMLEFLRLYSGRSPQLRGPLINGKPLITTQLPLGVLSNAPHLREVEIHKIPIRWEPLLPHTQISSLKLHDITPLPTLLQLTDLLKAIPQLKILSLAYCLPSRIPAEDDMEGFVVHLPLLEELEIKGNLNDCAAYLPLLRYPSHSLVTLKLLGSNDQSDDTQNIFSSIAHQLQYPSTPDTLPFIIRTVCLIRSASDSLDIYLHDAPLRIKNLSFSKQHIFGEDPPPVSISFIGPCAGVFLQSIMRSFFAVFDLSHLYSLALKSKSDLPMVSEASNFRASYGSLPCLEEMRISGSSLSEFFGALRFKDDESAENATVTEDAVQSDTSLAISPASSSMCPALKALFVEDFGFSYSKSPGLTGALRDMLKSRHVQGAPIQKLILRGNKRLRTWQLKLFSKYVDRMEVDKESMNRAKLDTEDDHTTDEYEDRYPYGFPPRRRCWYG</sequence>
<gene>
    <name evidence="1" type="ORF">P691DRAFT_770746</name>
</gene>
<name>A0A9P5XP15_9AGAR</name>
<dbReference type="Gene3D" id="3.80.10.10">
    <property type="entry name" value="Ribonuclease Inhibitor"/>
    <property type="match status" value="1"/>
</dbReference>
<protein>
    <recommendedName>
        <fullName evidence="3">F-box domain-containing protein</fullName>
    </recommendedName>
</protein>
<dbReference type="PANTHER" id="PTHR38926">
    <property type="entry name" value="F-BOX DOMAIN CONTAINING PROTEIN, EXPRESSED"/>
    <property type="match status" value="1"/>
</dbReference>
<organism evidence="1 2">
    <name type="scientific">Macrolepiota fuliginosa MF-IS2</name>
    <dbReference type="NCBI Taxonomy" id="1400762"/>
    <lineage>
        <taxon>Eukaryota</taxon>
        <taxon>Fungi</taxon>
        <taxon>Dikarya</taxon>
        <taxon>Basidiomycota</taxon>
        <taxon>Agaricomycotina</taxon>
        <taxon>Agaricomycetes</taxon>
        <taxon>Agaricomycetidae</taxon>
        <taxon>Agaricales</taxon>
        <taxon>Agaricineae</taxon>
        <taxon>Agaricaceae</taxon>
        <taxon>Macrolepiota</taxon>
    </lineage>
</organism>
<evidence type="ECO:0000313" key="1">
    <source>
        <dbReference type="EMBL" id="KAF9454318.1"/>
    </source>
</evidence>
<dbReference type="AlphaFoldDB" id="A0A9P5XP15"/>
<dbReference type="SUPFAM" id="SSF52047">
    <property type="entry name" value="RNI-like"/>
    <property type="match status" value="1"/>
</dbReference>